<dbReference type="AlphaFoldDB" id="A0A6J4IYZ7"/>
<feature type="region of interest" description="Disordered" evidence="1">
    <location>
        <begin position="68"/>
        <end position="106"/>
    </location>
</feature>
<dbReference type="Gene3D" id="3.90.1720.10">
    <property type="entry name" value="endopeptidase domain like (from Nostoc punctiforme)"/>
    <property type="match status" value="1"/>
</dbReference>
<gene>
    <name evidence="2" type="ORF">AVDCRST_MAG93-2247</name>
</gene>
<evidence type="ECO:0000256" key="1">
    <source>
        <dbReference type="SAM" id="MobiDB-lite"/>
    </source>
</evidence>
<reference evidence="2" key="1">
    <citation type="submission" date="2020-02" db="EMBL/GenBank/DDBJ databases">
        <authorList>
            <person name="Meier V. D."/>
        </authorList>
    </citation>
    <scope>NUCLEOTIDE SEQUENCE</scope>
    <source>
        <strain evidence="2">AVDCRST_MAG93</strain>
    </source>
</reference>
<evidence type="ECO:0000313" key="2">
    <source>
        <dbReference type="EMBL" id="CAA9262460.1"/>
    </source>
</evidence>
<protein>
    <submittedName>
        <fullName evidence="2">Uncharacterized protein</fullName>
    </submittedName>
</protein>
<dbReference type="EMBL" id="CADCTR010000762">
    <property type="protein sequence ID" value="CAA9262460.1"/>
    <property type="molecule type" value="Genomic_DNA"/>
</dbReference>
<accession>A0A6J4IYZ7</accession>
<proteinExistence type="predicted"/>
<organism evidence="2">
    <name type="scientific">uncultured Chloroflexia bacterium</name>
    <dbReference type="NCBI Taxonomy" id="1672391"/>
    <lineage>
        <taxon>Bacteria</taxon>
        <taxon>Bacillati</taxon>
        <taxon>Chloroflexota</taxon>
        <taxon>Chloroflexia</taxon>
        <taxon>environmental samples</taxon>
    </lineage>
</organism>
<name>A0A6J4IYZ7_9CHLR</name>
<sequence length="298" mass="32801">MRNKPVVVVLSLGVLAIMLGIGTLLASTVSPEDAPYDTGQRIEATRQEIRQTNAAGADDSADIYYVVEPSGNTPPSTPTPWTEDINNVDHRLPVDAPSRSSLGARDRESYDNVVDQFVVEENPRYKARDDIPISNDADTQACAVEFVGSGTSACLPPSFTTYCHTFVWDVTRAMGVELPYWVDENGDPNGLVLTEQGWEIWFPAYWMSANAINQWLNRKGPESGWREVSAAKAQELANLGHPTVVSVYELQGFGHVGIVRPGERLNGPALAQAGTSNANYAYVYDFFPRKDTQFFVHD</sequence>